<dbReference type="SMART" id="SM00637">
    <property type="entry name" value="CBD_II"/>
    <property type="match status" value="1"/>
</dbReference>
<dbReference type="EMBL" id="JBHSFN010000005">
    <property type="protein sequence ID" value="MFC4586368.1"/>
    <property type="molecule type" value="Genomic_DNA"/>
</dbReference>
<dbReference type="Gene3D" id="2.60.120.200">
    <property type="match status" value="1"/>
</dbReference>
<dbReference type="PROSITE" id="PS51173">
    <property type="entry name" value="CBM2"/>
    <property type="match status" value="1"/>
</dbReference>
<dbReference type="InterPro" id="IPR001919">
    <property type="entry name" value="CBD2"/>
</dbReference>
<keyword evidence="4" id="KW-1185">Reference proteome</keyword>
<evidence type="ECO:0000259" key="2">
    <source>
        <dbReference type="PROSITE" id="PS51173"/>
    </source>
</evidence>
<evidence type="ECO:0000256" key="1">
    <source>
        <dbReference type="SAM" id="MobiDB-lite"/>
    </source>
</evidence>
<dbReference type="SUPFAM" id="SSF49384">
    <property type="entry name" value="Carbohydrate-binding domain"/>
    <property type="match status" value="1"/>
</dbReference>
<dbReference type="RefSeq" id="WP_262846662.1">
    <property type="nucleotide sequence ID" value="NZ_JANZYP010000050.1"/>
</dbReference>
<sequence>MSAPPDGRPFPPPWPSPAGPAWFRQYTMRELLAVVATLLAVAAVLIPARAASAADPACRVDYTVNQWGGGFTASVTVTELGPAVSAWDLRWTFAAGQRVTSAWNAAVTQSGTSVSAVNLPYNGSLPTGGSTSFGFQGTWTSANPVPADFSLNGVSCNGSGPSTPPVTPTPTPTVTPTPTPTPSVPAGCSGAVVCSGFEDQAGGTPSGDWQVVTPSCQGTGTATIDTATVHSGSRSLRVNGGGGYCNHVFAATTKTVSSTGPVVYARMWVRHTTTLPASHVTMITMADAANGNKDLRVGGQNGALQWNREFDDATLPEQSPTGVALSTPLATGRWVCLRYQIDTTKQAMSTYVDDQEVAGLHLDTTPTRDVDSQWLSRTTPPRPATLRLGWESYGGDADTLWFDDVAFGSAPIAC</sequence>
<evidence type="ECO:0000313" key="3">
    <source>
        <dbReference type="EMBL" id="MFC4586368.1"/>
    </source>
</evidence>
<feature type="domain" description="CBM2" evidence="2">
    <location>
        <begin position="51"/>
        <end position="159"/>
    </location>
</feature>
<feature type="compositionally biased region" description="Pro residues" evidence="1">
    <location>
        <begin position="162"/>
        <end position="183"/>
    </location>
</feature>
<dbReference type="InterPro" id="IPR048955">
    <property type="entry name" value="Cip1-like_core"/>
</dbReference>
<protein>
    <submittedName>
        <fullName evidence="3">Cellulose-binding domain-containing protein</fullName>
    </submittedName>
</protein>
<dbReference type="InterPro" id="IPR008965">
    <property type="entry name" value="CBM2/CBM3_carb-bd_dom_sf"/>
</dbReference>
<dbReference type="Gene3D" id="2.60.40.290">
    <property type="match status" value="1"/>
</dbReference>
<evidence type="ECO:0000313" key="4">
    <source>
        <dbReference type="Proteomes" id="UP001595891"/>
    </source>
</evidence>
<organism evidence="3 4">
    <name type="scientific">Sphaerisporangium corydalis</name>
    <dbReference type="NCBI Taxonomy" id="1441875"/>
    <lineage>
        <taxon>Bacteria</taxon>
        <taxon>Bacillati</taxon>
        <taxon>Actinomycetota</taxon>
        <taxon>Actinomycetes</taxon>
        <taxon>Streptosporangiales</taxon>
        <taxon>Streptosporangiaceae</taxon>
        <taxon>Sphaerisporangium</taxon>
    </lineage>
</organism>
<name>A0ABV9EAL7_9ACTN</name>
<dbReference type="Proteomes" id="UP001595891">
    <property type="component" value="Unassembled WGS sequence"/>
</dbReference>
<reference evidence="4" key="1">
    <citation type="journal article" date="2019" name="Int. J. Syst. Evol. Microbiol.">
        <title>The Global Catalogue of Microorganisms (GCM) 10K type strain sequencing project: providing services to taxonomists for standard genome sequencing and annotation.</title>
        <authorList>
            <consortium name="The Broad Institute Genomics Platform"/>
            <consortium name="The Broad Institute Genome Sequencing Center for Infectious Disease"/>
            <person name="Wu L."/>
            <person name="Ma J."/>
        </authorList>
    </citation>
    <scope>NUCLEOTIDE SEQUENCE [LARGE SCALE GENOMIC DNA]</scope>
    <source>
        <strain evidence="4">CCUG 49560</strain>
    </source>
</reference>
<proteinExistence type="predicted"/>
<dbReference type="Pfam" id="PF21340">
    <property type="entry name" value="Polysacc_lyase-like"/>
    <property type="match status" value="1"/>
</dbReference>
<dbReference type="Pfam" id="PF00553">
    <property type="entry name" value="CBM_2"/>
    <property type="match status" value="1"/>
</dbReference>
<gene>
    <name evidence="3" type="ORF">ACFO8L_09810</name>
</gene>
<comment type="caution">
    <text evidence="3">The sequence shown here is derived from an EMBL/GenBank/DDBJ whole genome shotgun (WGS) entry which is preliminary data.</text>
</comment>
<accession>A0ABV9EAL7</accession>
<dbReference type="InterPro" id="IPR012291">
    <property type="entry name" value="CBM2_carb-bd_dom_sf"/>
</dbReference>
<feature type="region of interest" description="Disordered" evidence="1">
    <location>
        <begin position="158"/>
        <end position="184"/>
    </location>
</feature>